<geneLocation type="plasmid" evidence="2 3">
    <name>pBMC401</name>
</geneLocation>
<protein>
    <submittedName>
        <fullName evidence="2">Uncharacterized protein</fullName>
    </submittedName>
</protein>
<evidence type="ECO:0000313" key="3">
    <source>
        <dbReference type="Proteomes" id="UP000001680"/>
    </source>
</evidence>
<feature type="transmembrane region" description="Helical" evidence="1">
    <location>
        <begin position="46"/>
        <end position="65"/>
    </location>
</feature>
<dbReference type="HOGENOM" id="CLU_1567737_0_0_4"/>
<name>B1Z6Q9_BURA4</name>
<keyword evidence="1" id="KW-0812">Transmembrane</keyword>
<accession>B1Z6Q9</accession>
<keyword evidence="1" id="KW-1133">Transmembrane helix</keyword>
<organism evidence="2 3">
    <name type="scientific">Burkholderia ambifaria (strain MC40-6)</name>
    <dbReference type="NCBI Taxonomy" id="398577"/>
    <lineage>
        <taxon>Bacteria</taxon>
        <taxon>Pseudomonadati</taxon>
        <taxon>Pseudomonadota</taxon>
        <taxon>Betaproteobacteria</taxon>
        <taxon>Burkholderiales</taxon>
        <taxon>Burkholderiaceae</taxon>
        <taxon>Burkholderia</taxon>
        <taxon>Burkholderia cepacia complex</taxon>
    </lineage>
</organism>
<dbReference type="KEGG" id="bac:BamMC406_6734"/>
<evidence type="ECO:0000256" key="1">
    <source>
        <dbReference type="SAM" id="Phobius"/>
    </source>
</evidence>
<dbReference type="RefSeq" id="WP_012367369.1">
    <property type="nucleotide sequence ID" value="NC_010553.1"/>
</dbReference>
<dbReference type="AlphaFoldDB" id="B1Z6Q9"/>
<sequence length="170" mass="18513">MDWIPALLKHLAVARSAVVAAFVTTAVLLIVPRIAPNFLPQTPPSWGPVLVTVCLFSACLMAIWIGEATWSIAKRAVATAKASRGLRADLDQHETSVINFLGRNPAEPLDLERIDYAAAATTRLELMEVVKGLSDKGLVETNPFAQNLVTLTQVGRKRALEIQRMQASRT</sequence>
<dbReference type="EMBL" id="CP001028">
    <property type="protein sequence ID" value="ACB69136.1"/>
    <property type="molecule type" value="Genomic_DNA"/>
</dbReference>
<feature type="transmembrane region" description="Helical" evidence="1">
    <location>
        <begin position="12"/>
        <end position="34"/>
    </location>
</feature>
<keyword evidence="1" id="KW-0472">Membrane</keyword>
<proteinExistence type="predicted"/>
<dbReference type="Proteomes" id="UP000001680">
    <property type="component" value="Plasmid pBMC401"/>
</dbReference>
<reference evidence="3" key="1">
    <citation type="submission" date="2008-04" db="EMBL/GenBank/DDBJ databases">
        <title>Complete sequence of plasmid 1 of Burkholderia ambifaria MC40-6.</title>
        <authorList>
            <person name="Copeland A."/>
            <person name="Lucas S."/>
            <person name="Lapidus A."/>
            <person name="Glavina del Rio T."/>
            <person name="Dalin E."/>
            <person name="Tice H."/>
            <person name="Pitluck S."/>
            <person name="Chain P."/>
            <person name="Malfatti S."/>
            <person name="Shin M."/>
            <person name="Vergez L."/>
            <person name="Lang D."/>
            <person name="Schmutz J."/>
            <person name="Larimer F."/>
            <person name="Land M."/>
            <person name="Hauser L."/>
            <person name="Kyrpides N."/>
            <person name="Lykidis A."/>
            <person name="Ramette A."/>
            <person name="Konstantinidis K."/>
            <person name="Tiedje J."/>
            <person name="Richardson P."/>
        </authorList>
    </citation>
    <scope>NUCLEOTIDE SEQUENCE [LARGE SCALE GENOMIC DNA]</scope>
    <source>
        <strain evidence="3">MC40-6</strain>
        <plasmid evidence="3">Plasmid pBMC401</plasmid>
    </source>
</reference>
<evidence type="ECO:0000313" key="2">
    <source>
        <dbReference type="EMBL" id="ACB69136.1"/>
    </source>
</evidence>
<gene>
    <name evidence="2" type="ordered locus">BamMC406_6734</name>
</gene>
<keyword evidence="2" id="KW-0614">Plasmid</keyword>